<evidence type="ECO:0000313" key="2">
    <source>
        <dbReference type="Proteomes" id="UP001143362"/>
    </source>
</evidence>
<dbReference type="RefSeq" id="WP_279245025.1">
    <property type="nucleotide sequence ID" value="NZ_SHNN01000002.1"/>
</dbReference>
<sequence length="399" mass="45091">MSETIVWGVEASPYLLKLEACLRFRQMPFRRLPRAGSRRQNLLTFMRLQRAIRNRQVMRFPAMDSQLDEYPSVPFFSPDGSQFQYDSSAIADWLDLNATRTPALTPAEPDLRFVVRLLDEAFDEFGLYMVHHMRWKGSANSTPMGAVTGAEMSRLLPLGLHRLVARNLPRRQVRRCPYLFSVAPADYQAGVIPALTPPTRQGFPPTHSLLEQCWRECLTAMESLLEQQPWLLGGRFTLADASLYGQLSMNLIDPQANALLRELAPRTHAWLCAIRDGSHVGSAGTISLQPALAPLLKFVMSTFAPLMQQNLAAWQHYSSRGETLFNEAAFDQGRALYDGTLRQHPFRAAAKTFQVRVWQDLRQEWLALPTPIEQLLQDWLPNNDLFSAAPAATTITPVS</sequence>
<keyword evidence="2" id="KW-1185">Reference proteome</keyword>
<evidence type="ECO:0000313" key="1">
    <source>
        <dbReference type="EMBL" id="MCX2981012.1"/>
    </source>
</evidence>
<evidence type="ECO:0008006" key="3">
    <source>
        <dbReference type="Google" id="ProtNLM"/>
    </source>
</evidence>
<dbReference type="InterPro" id="IPR036282">
    <property type="entry name" value="Glutathione-S-Trfase_C_sf"/>
</dbReference>
<proteinExistence type="predicted"/>
<dbReference type="Pfam" id="PF13410">
    <property type="entry name" value="GST_C_2"/>
    <property type="match status" value="1"/>
</dbReference>
<reference evidence="1" key="1">
    <citation type="submission" date="2019-02" db="EMBL/GenBank/DDBJ databases">
        <authorList>
            <person name="Li S.-H."/>
        </authorList>
    </citation>
    <scope>NUCLEOTIDE SEQUENCE</scope>
    <source>
        <strain evidence="1">IMCC14734</strain>
    </source>
</reference>
<dbReference type="SUPFAM" id="SSF47616">
    <property type="entry name" value="GST C-terminal domain-like"/>
    <property type="match status" value="1"/>
</dbReference>
<dbReference type="EMBL" id="SHNN01000002">
    <property type="protein sequence ID" value="MCX2981012.1"/>
    <property type="molecule type" value="Genomic_DNA"/>
</dbReference>
<dbReference type="PANTHER" id="PTHR12289:SF67">
    <property type="match status" value="1"/>
</dbReference>
<protein>
    <recommendedName>
        <fullName evidence="3">Glutathione S-transferase</fullName>
    </recommendedName>
</protein>
<dbReference type="Proteomes" id="UP001143362">
    <property type="component" value="Unassembled WGS sequence"/>
</dbReference>
<gene>
    <name evidence="1" type="ORF">EYC98_09060</name>
</gene>
<dbReference type="Gene3D" id="1.20.1050.10">
    <property type="match status" value="1"/>
</dbReference>
<dbReference type="PANTHER" id="PTHR12289">
    <property type="entry name" value="METAXIN RELATED"/>
    <property type="match status" value="1"/>
</dbReference>
<comment type="caution">
    <text evidence="1">The sequence shown here is derived from an EMBL/GenBank/DDBJ whole genome shotgun (WGS) entry which is preliminary data.</text>
</comment>
<accession>A0ABT3TFC6</accession>
<dbReference type="InterPro" id="IPR050931">
    <property type="entry name" value="Mito_Protein_Transport_Metaxin"/>
</dbReference>
<name>A0ABT3TFC6_9GAMM</name>
<organism evidence="1 2">
    <name type="scientific">Candidatus Litorirhabdus singularis</name>
    <dbReference type="NCBI Taxonomy" id="2518993"/>
    <lineage>
        <taxon>Bacteria</taxon>
        <taxon>Pseudomonadati</taxon>
        <taxon>Pseudomonadota</taxon>
        <taxon>Gammaproteobacteria</taxon>
        <taxon>Cellvibrionales</taxon>
        <taxon>Halieaceae</taxon>
        <taxon>Candidatus Litorirhabdus</taxon>
    </lineage>
</organism>